<protein>
    <submittedName>
        <fullName evidence="1">Uncharacterized protein</fullName>
    </submittedName>
</protein>
<evidence type="ECO:0000313" key="1">
    <source>
        <dbReference type="EMBL" id="GAA1994986.1"/>
    </source>
</evidence>
<reference evidence="2" key="1">
    <citation type="journal article" date="2019" name="Int. J. Syst. Evol. Microbiol.">
        <title>The Global Catalogue of Microorganisms (GCM) 10K type strain sequencing project: providing services to taxonomists for standard genome sequencing and annotation.</title>
        <authorList>
            <consortium name="The Broad Institute Genomics Platform"/>
            <consortium name="The Broad Institute Genome Sequencing Center for Infectious Disease"/>
            <person name="Wu L."/>
            <person name="Ma J."/>
        </authorList>
    </citation>
    <scope>NUCLEOTIDE SEQUENCE [LARGE SCALE GENOMIC DNA]</scope>
    <source>
        <strain evidence="2">JCM 16013</strain>
    </source>
</reference>
<proteinExistence type="predicted"/>
<evidence type="ECO:0000313" key="2">
    <source>
        <dbReference type="Proteomes" id="UP001499854"/>
    </source>
</evidence>
<keyword evidence="2" id="KW-1185">Reference proteome</keyword>
<gene>
    <name evidence="1" type="ORF">GCM10009838_69400</name>
</gene>
<accession>A0ABP5ED65</accession>
<dbReference type="RefSeq" id="WP_344661404.1">
    <property type="nucleotide sequence ID" value="NZ_BAAAQM010000053.1"/>
</dbReference>
<name>A0ABP5ED65_9ACTN</name>
<dbReference type="EMBL" id="BAAAQM010000053">
    <property type="protein sequence ID" value="GAA1994986.1"/>
    <property type="molecule type" value="Genomic_DNA"/>
</dbReference>
<dbReference type="Proteomes" id="UP001499854">
    <property type="component" value="Unassembled WGS sequence"/>
</dbReference>
<sequence length="50" mass="5246">MRTNPRLIDLAGLLAILAASALVYDTSGKMALVVTDAVAAGLYKLWRGQG</sequence>
<comment type="caution">
    <text evidence="1">The sequence shown here is derived from an EMBL/GenBank/DDBJ whole genome shotgun (WGS) entry which is preliminary data.</text>
</comment>
<organism evidence="1 2">
    <name type="scientific">Catenulispora subtropica</name>
    <dbReference type="NCBI Taxonomy" id="450798"/>
    <lineage>
        <taxon>Bacteria</taxon>
        <taxon>Bacillati</taxon>
        <taxon>Actinomycetota</taxon>
        <taxon>Actinomycetes</taxon>
        <taxon>Catenulisporales</taxon>
        <taxon>Catenulisporaceae</taxon>
        <taxon>Catenulispora</taxon>
    </lineage>
</organism>